<sequence length="255" mass="28919">MGIRTGTIYSSKQDPCFQSEELLQLDKAGMPEPLSNDELTEITNSIFDRFHEEIVSCAVCNQFKQVSKCKLFPFKKRQRGSSKSGHPFTSDASALNKGKIASTRSAYIIEPTKIRQLHQFWCSVENEVMKRYPFDEETFSTLPDKDTSPDVYLVDQEELWKLPDNDMGNKNLSHTKTSVSGGDSLLRSAEEERESLMISCTITVREKDDENQNRNLANHLSPTANASFQPSTNTFVVRPAQQFVSDSDPNYLETR</sequence>
<dbReference type="HOGENOM" id="CLU_1090942_0_0_1"/>
<proteinExistence type="predicted"/>
<dbReference type="EMBL" id="GL735077">
    <property type="protein sequence ID" value="EFX61080.1"/>
    <property type="molecule type" value="Genomic_DNA"/>
</dbReference>
<dbReference type="AlphaFoldDB" id="E9I4J9"/>
<reference evidence="1 2" key="1">
    <citation type="journal article" date="2011" name="Science">
        <title>The ecoresponsive genome of Daphnia pulex.</title>
        <authorList>
            <person name="Colbourne J.K."/>
            <person name="Pfrender M.E."/>
            <person name="Gilbert D."/>
            <person name="Thomas W.K."/>
            <person name="Tucker A."/>
            <person name="Oakley T.H."/>
            <person name="Tokishita S."/>
            <person name="Aerts A."/>
            <person name="Arnold G.J."/>
            <person name="Basu M.K."/>
            <person name="Bauer D.J."/>
            <person name="Caceres C.E."/>
            <person name="Carmel L."/>
            <person name="Casola C."/>
            <person name="Choi J.H."/>
            <person name="Detter J.C."/>
            <person name="Dong Q."/>
            <person name="Dusheyko S."/>
            <person name="Eads B.D."/>
            <person name="Frohlich T."/>
            <person name="Geiler-Samerotte K.A."/>
            <person name="Gerlach D."/>
            <person name="Hatcher P."/>
            <person name="Jogdeo S."/>
            <person name="Krijgsveld J."/>
            <person name="Kriventseva E.V."/>
            <person name="Kultz D."/>
            <person name="Laforsch C."/>
            <person name="Lindquist E."/>
            <person name="Lopez J."/>
            <person name="Manak J.R."/>
            <person name="Muller J."/>
            <person name="Pangilinan J."/>
            <person name="Patwardhan R.P."/>
            <person name="Pitluck S."/>
            <person name="Pritham E.J."/>
            <person name="Rechtsteiner A."/>
            <person name="Rho M."/>
            <person name="Rogozin I.B."/>
            <person name="Sakarya O."/>
            <person name="Salamov A."/>
            <person name="Schaack S."/>
            <person name="Shapiro H."/>
            <person name="Shiga Y."/>
            <person name="Skalitzky C."/>
            <person name="Smith Z."/>
            <person name="Souvorov A."/>
            <person name="Sung W."/>
            <person name="Tang Z."/>
            <person name="Tsuchiya D."/>
            <person name="Tu H."/>
            <person name="Vos H."/>
            <person name="Wang M."/>
            <person name="Wolf Y.I."/>
            <person name="Yamagata H."/>
            <person name="Yamada T."/>
            <person name="Ye Y."/>
            <person name="Shaw J.R."/>
            <person name="Andrews J."/>
            <person name="Crease T.J."/>
            <person name="Tang H."/>
            <person name="Lucas S.M."/>
            <person name="Robertson H.M."/>
            <person name="Bork P."/>
            <person name="Koonin E.V."/>
            <person name="Zdobnov E.M."/>
            <person name="Grigoriev I.V."/>
            <person name="Lynch M."/>
            <person name="Boore J.L."/>
        </authorList>
    </citation>
    <scope>NUCLEOTIDE SEQUENCE [LARGE SCALE GENOMIC DNA]</scope>
</reference>
<dbReference type="KEGG" id="dpx:DAPPUDRAFT_122562"/>
<protein>
    <submittedName>
        <fullName evidence="1">Uncharacterized protein</fullName>
    </submittedName>
</protein>
<dbReference type="InParanoid" id="E9I4J9"/>
<evidence type="ECO:0000313" key="1">
    <source>
        <dbReference type="EMBL" id="EFX61080.1"/>
    </source>
</evidence>
<dbReference type="OrthoDB" id="129310at2759"/>
<organism evidence="1 2">
    <name type="scientific">Daphnia pulex</name>
    <name type="common">Water flea</name>
    <dbReference type="NCBI Taxonomy" id="6669"/>
    <lineage>
        <taxon>Eukaryota</taxon>
        <taxon>Metazoa</taxon>
        <taxon>Ecdysozoa</taxon>
        <taxon>Arthropoda</taxon>
        <taxon>Crustacea</taxon>
        <taxon>Branchiopoda</taxon>
        <taxon>Diplostraca</taxon>
        <taxon>Cladocera</taxon>
        <taxon>Anomopoda</taxon>
        <taxon>Daphniidae</taxon>
        <taxon>Daphnia</taxon>
    </lineage>
</organism>
<evidence type="ECO:0000313" key="2">
    <source>
        <dbReference type="Proteomes" id="UP000000305"/>
    </source>
</evidence>
<dbReference type="PhylomeDB" id="E9I4J9"/>
<dbReference type="Proteomes" id="UP000000305">
    <property type="component" value="Unassembled WGS sequence"/>
</dbReference>
<name>E9I4J9_DAPPU</name>
<keyword evidence="2" id="KW-1185">Reference proteome</keyword>
<accession>E9I4J9</accession>
<gene>
    <name evidence="1" type="ORF">DAPPUDRAFT_122562</name>
</gene>